<evidence type="ECO:0000256" key="1">
    <source>
        <dbReference type="SAM" id="MobiDB-lite"/>
    </source>
</evidence>
<accession>A0ABU6QCR3</accession>
<protein>
    <submittedName>
        <fullName evidence="2">Uncharacterized protein</fullName>
    </submittedName>
</protein>
<dbReference type="Proteomes" id="UP001341840">
    <property type="component" value="Unassembled WGS sequence"/>
</dbReference>
<gene>
    <name evidence="2" type="ORF">PIB30_033081</name>
</gene>
<comment type="caution">
    <text evidence="2">The sequence shown here is derived from an EMBL/GenBank/DDBJ whole genome shotgun (WGS) entry which is preliminary data.</text>
</comment>
<keyword evidence="3" id="KW-1185">Reference proteome</keyword>
<sequence>MAQNQAESSRVKLTEIDKGENVNPKIASGEGIVGEDTVSEARKIKEVCEVGGISFKSREENVVLGVIAGTKSPKKVIGSTPKKQKQGRPTQSVGGRNLFSKLLRGLGSDGKVEMVKRVRRKFNGEFLGLIETKKQQLERGLALKLWGGGSGIKWDWIES</sequence>
<feature type="region of interest" description="Disordered" evidence="1">
    <location>
        <begin position="74"/>
        <end position="95"/>
    </location>
</feature>
<name>A0ABU6QCR3_9FABA</name>
<reference evidence="2 3" key="1">
    <citation type="journal article" date="2023" name="Plants (Basel)">
        <title>Bridging the Gap: Combining Genomics and Transcriptomics Approaches to Understand Stylosanthes scabra, an Orphan Legume from the Brazilian Caatinga.</title>
        <authorList>
            <person name="Ferreira-Neto J.R.C."/>
            <person name="da Silva M.D."/>
            <person name="Binneck E."/>
            <person name="de Melo N.F."/>
            <person name="da Silva R.H."/>
            <person name="de Melo A.L.T.M."/>
            <person name="Pandolfi V."/>
            <person name="Bustamante F.O."/>
            <person name="Brasileiro-Vidal A.C."/>
            <person name="Benko-Iseppon A.M."/>
        </authorList>
    </citation>
    <scope>NUCLEOTIDE SEQUENCE [LARGE SCALE GENOMIC DNA]</scope>
    <source>
        <tissue evidence="2">Leaves</tissue>
    </source>
</reference>
<dbReference type="EMBL" id="JASCZI010000148">
    <property type="protein sequence ID" value="MED6109385.1"/>
    <property type="molecule type" value="Genomic_DNA"/>
</dbReference>
<proteinExistence type="predicted"/>
<evidence type="ECO:0000313" key="2">
    <source>
        <dbReference type="EMBL" id="MED6109385.1"/>
    </source>
</evidence>
<evidence type="ECO:0000313" key="3">
    <source>
        <dbReference type="Proteomes" id="UP001341840"/>
    </source>
</evidence>
<organism evidence="2 3">
    <name type="scientific">Stylosanthes scabra</name>
    <dbReference type="NCBI Taxonomy" id="79078"/>
    <lineage>
        <taxon>Eukaryota</taxon>
        <taxon>Viridiplantae</taxon>
        <taxon>Streptophyta</taxon>
        <taxon>Embryophyta</taxon>
        <taxon>Tracheophyta</taxon>
        <taxon>Spermatophyta</taxon>
        <taxon>Magnoliopsida</taxon>
        <taxon>eudicotyledons</taxon>
        <taxon>Gunneridae</taxon>
        <taxon>Pentapetalae</taxon>
        <taxon>rosids</taxon>
        <taxon>fabids</taxon>
        <taxon>Fabales</taxon>
        <taxon>Fabaceae</taxon>
        <taxon>Papilionoideae</taxon>
        <taxon>50 kb inversion clade</taxon>
        <taxon>dalbergioids sensu lato</taxon>
        <taxon>Dalbergieae</taxon>
        <taxon>Pterocarpus clade</taxon>
        <taxon>Stylosanthes</taxon>
    </lineage>
</organism>